<organism evidence="20 21">
    <name type="scientific">Cyanidium caldarium</name>
    <name type="common">Red alga</name>
    <dbReference type="NCBI Taxonomy" id="2771"/>
    <lineage>
        <taxon>Eukaryota</taxon>
        <taxon>Rhodophyta</taxon>
        <taxon>Bangiophyceae</taxon>
        <taxon>Cyanidiales</taxon>
        <taxon>Cyanidiaceae</taxon>
        <taxon>Cyanidium</taxon>
    </lineage>
</organism>
<dbReference type="InterPro" id="IPR050165">
    <property type="entry name" value="DHAD_IlvD/Edd"/>
</dbReference>
<evidence type="ECO:0000256" key="4">
    <source>
        <dbReference type="ARBA" id="ARBA00022714"/>
    </source>
</evidence>
<dbReference type="InterPro" id="IPR000581">
    <property type="entry name" value="ILV_EDD_N"/>
</dbReference>
<keyword evidence="6" id="KW-0460">Magnesium</keyword>
<evidence type="ECO:0000256" key="8">
    <source>
        <dbReference type="ARBA" id="ARBA00023014"/>
    </source>
</evidence>
<evidence type="ECO:0000256" key="7">
    <source>
        <dbReference type="ARBA" id="ARBA00023004"/>
    </source>
</evidence>
<keyword evidence="3" id="KW-0028">Amino-acid biosynthesis</keyword>
<dbReference type="SUPFAM" id="SSF143975">
    <property type="entry name" value="IlvD/EDD N-terminal domain-like"/>
    <property type="match status" value="1"/>
</dbReference>
<comment type="catalytic activity">
    <reaction evidence="16">
        <text>(2R,3R)-2,3-dihydroxy-3-methylpentanoate = (S)-3-methyl-2-oxopentanoate + H2O</text>
        <dbReference type="Rhea" id="RHEA:27694"/>
        <dbReference type="ChEBI" id="CHEBI:15377"/>
        <dbReference type="ChEBI" id="CHEBI:35146"/>
        <dbReference type="ChEBI" id="CHEBI:49258"/>
        <dbReference type="EC" id="4.2.1.9"/>
    </reaction>
    <physiologicalReaction direction="left-to-right" evidence="16">
        <dbReference type="Rhea" id="RHEA:27695"/>
    </physiologicalReaction>
</comment>
<dbReference type="Pfam" id="PF00920">
    <property type="entry name" value="ILVD_EDD_N"/>
    <property type="match status" value="1"/>
</dbReference>
<dbReference type="AlphaFoldDB" id="A0AAV9IPE3"/>
<dbReference type="PANTHER" id="PTHR21000">
    <property type="entry name" value="DIHYDROXY-ACID DEHYDRATASE DAD"/>
    <property type="match status" value="1"/>
</dbReference>
<dbReference type="InterPro" id="IPR042096">
    <property type="entry name" value="Dihydro-acid_dehy_C"/>
</dbReference>
<dbReference type="GO" id="GO:0051537">
    <property type="term" value="F:2 iron, 2 sulfur cluster binding"/>
    <property type="evidence" value="ECO:0007669"/>
    <property type="project" value="UniProtKB-KW"/>
</dbReference>
<name>A0AAV9IPE3_CYACA</name>
<comment type="pathway">
    <text evidence="13">Amino-acid biosynthesis; L-isoleucine biosynthesis; L-isoleucine from 2-oxobutanoate: step 3/4.</text>
</comment>
<comment type="cofactor">
    <cofactor evidence="1">
        <name>Mg(2+)</name>
        <dbReference type="ChEBI" id="CHEBI:18420"/>
    </cofactor>
</comment>
<feature type="region of interest" description="Disordered" evidence="17">
    <location>
        <begin position="630"/>
        <end position="658"/>
    </location>
</feature>
<evidence type="ECO:0000256" key="13">
    <source>
        <dbReference type="ARBA" id="ARBA00029437"/>
    </source>
</evidence>
<evidence type="ECO:0000256" key="6">
    <source>
        <dbReference type="ARBA" id="ARBA00022842"/>
    </source>
</evidence>
<comment type="pathway">
    <text evidence="12">Amino-acid biosynthesis; L-valine biosynthesis; L-valine from pyruvate: step 3/4.</text>
</comment>
<reference evidence="20 21" key="1">
    <citation type="submission" date="2022-07" db="EMBL/GenBank/DDBJ databases">
        <title>Genome-wide signatures of adaptation to extreme environments.</title>
        <authorList>
            <person name="Cho C.H."/>
            <person name="Yoon H.S."/>
        </authorList>
    </citation>
    <scope>NUCLEOTIDE SEQUENCE [LARGE SCALE GENOMIC DNA]</scope>
    <source>
        <strain evidence="20 21">DBV 063 E5</strain>
    </source>
</reference>
<evidence type="ECO:0000256" key="2">
    <source>
        <dbReference type="ARBA" id="ARBA00006486"/>
    </source>
</evidence>
<dbReference type="GO" id="GO:0008652">
    <property type="term" value="P:amino acid biosynthetic process"/>
    <property type="evidence" value="ECO:0007669"/>
    <property type="project" value="UniProtKB-KW"/>
</dbReference>
<dbReference type="NCBIfam" id="NF002068">
    <property type="entry name" value="PRK00911.1"/>
    <property type="match status" value="1"/>
</dbReference>
<sequence length="658" mass="69815">MAPVAFTQWPSWLGQPRRGGCSRPTLSFTAKCRRHFSSAPNAPFGAFHLQATDGPAPTSSSHSDLRRRSAALTGTRPGAPDWIRRTAARAMLRAVDFKDDDFGKPLITVTSCFTNATPCNAHVDELAAVVAEHVRQRGGKPLLHGTPVVSDGETMGTPGMRYSLVSRDLIADCIECQHEAYAADGLVTIGGCDKTIPGAMMPMLRHDAVGVFLYGGSILPGGPQRNLDFVSAIEAIGARSANRITDEELLHIERHACPGAGACAGAFTANTMATIGVALGLSVPYSAGHVAATYEGRVTEHKRQDCRDSVDALFTCLERGITARQIATRKAFENAITVAMALGGSTNAVLHVLAMAREAQVPLTIDDFHQIAARVPLLGQFRPFSKYVMADLDRIGGVPVLMKHLLAHGYLHGDCLTCTGKTVEENLADVPAELPAGQDVLLPVQAPYAPPARHILILKGNLAPEGAVIKLSGKSLQRHAGPARVFDSEEAALDAILGGHIHKNDVVVIRYVGPAGAPGCPEMLSPSAALVGRGLGADVALVTDGRFSGGSHGIMVGHVCPEAYRGGPLGLLREGDTIAIDTVERTVSVIGWSADEWDRRRAAWKPVHKPASGLLAKYRRLVQPASQGAITRVVEEEEDEASTPPSAVPHTDKEVVRP</sequence>
<dbReference type="NCBIfam" id="TIGR00110">
    <property type="entry name" value="ilvD"/>
    <property type="match status" value="1"/>
</dbReference>
<protein>
    <recommendedName>
        <fullName evidence="14">dihydroxy-acid dehydratase</fullName>
        <ecNumber evidence="14">4.2.1.9</ecNumber>
    </recommendedName>
</protein>
<evidence type="ECO:0000259" key="18">
    <source>
        <dbReference type="Pfam" id="PF00920"/>
    </source>
</evidence>
<evidence type="ECO:0000256" key="16">
    <source>
        <dbReference type="ARBA" id="ARBA00052865"/>
    </source>
</evidence>
<evidence type="ECO:0000256" key="5">
    <source>
        <dbReference type="ARBA" id="ARBA00022723"/>
    </source>
</evidence>
<evidence type="ECO:0000259" key="19">
    <source>
        <dbReference type="Pfam" id="PF24877"/>
    </source>
</evidence>
<evidence type="ECO:0000313" key="21">
    <source>
        <dbReference type="Proteomes" id="UP001301350"/>
    </source>
</evidence>
<keyword evidence="21" id="KW-1185">Reference proteome</keyword>
<keyword evidence="9" id="KW-0456">Lyase</keyword>
<keyword evidence="5" id="KW-0479">Metal-binding</keyword>
<evidence type="ECO:0000256" key="14">
    <source>
        <dbReference type="ARBA" id="ARBA00029490"/>
    </source>
</evidence>
<evidence type="ECO:0000256" key="11">
    <source>
        <dbReference type="ARBA" id="ARBA00029304"/>
    </source>
</evidence>
<evidence type="ECO:0000313" key="20">
    <source>
        <dbReference type="EMBL" id="KAK4534222.1"/>
    </source>
</evidence>
<dbReference type="Proteomes" id="UP001301350">
    <property type="component" value="Unassembled WGS sequence"/>
</dbReference>
<evidence type="ECO:0000256" key="3">
    <source>
        <dbReference type="ARBA" id="ARBA00022605"/>
    </source>
</evidence>
<dbReference type="InterPro" id="IPR020558">
    <property type="entry name" value="DiOHA_6PGluconate_deHydtase_CS"/>
</dbReference>
<dbReference type="InterPro" id="IPR037237">
    <property type="entry name" value="IlvD/EDD_N"/>
</dbReference>
<proteinExistence type="inferred from homology"/>
<dbReference type="GO" id="GO:0046872">
    <property type="term" value="F:metal ion binding"/>
    <property type="evidence" value="ECO:0007669"/>
    <property type="project" value="UniProtKB-KW"/>
</dbReference>
<gene>
    <name evidence="20" type="ORF">CDCA_CDCA01G0247</name>
</gene>
<evidence type="ECO:0000256" key="12">
    <source>
        <dbReference type="ARBA" id="ARBA00029436"/>
    </source>
</evidence>
<evidence type="ECO:0000256" key="10">
    <source>
        <dbReference type="ARBA" id="ARBA00023304"/>
    </source>
</evidence>
<comment type="caution">
    <text evidence="20">The sequence shown here is derived from an EMBL/GenBank/DDBJ whole genome shotgun (WGS) entry which is preliminary data.</text>
</comment>
<evidence type="ECO:0000256" key="1">
    <source>
        <dbReference type="ARBA" id="ARBA00001946"/>
    </source>
</evidence>
<dbReference type="Gene3D" id="3.50.30.80">
    <property type="entry name" value="IlvD/EDD C-terminal domain-like"/>
    <property type="match status" value="1"/>
</dbReference>
<evidence type="ECO:0000256" key="17">
    <source>
        <dbReference type="SAM" id="MobiDB-lite"/>
    </source>
</evidence>
<dbReference type="SUPFAM" id="SSF52016">
    <property type="entry name" value="LeuD/IlvD-like"/>
    <property type="match status" value="1"/>
</dbReference>
<keyword evidence="8" id="KW-0411">Iron-sulfur</keyword>
<dbReference type="EMBL" id="JANCYW010000001">
    <property type="protein sequence ID" value="KAK4534222.1"/>
    <property type="molecule type" value="Genomic_DNA"/>
</dbReference>
<dbReference type="InterPro" id="IPR004404">
    <property type="entry name" value="DihydroxyA_deHydtase"/>
</dbReference>
<evidence type="ECO:0000256" key="9">
    <source>
        <dbReference type="ARBA" id="ARBA00023239"/>
    </source>
</evidence>
<accession>A0AAV9IPE3</accession>
<feature type="domain" description="Dihydroxy-acid/6-phosphogluconate dehydratase N-terminal" evidence="18">
    <location>
        <begin position="104"/>
        <end position="426"/>
    </location>
</feature>
<keyword evidence="4" id="KW-0001">2Fe-2S</keyword>
<comment type="cofactor">
    <cofactor evidence="15">
        <name>[2Fe-2S] cluster</name>
        <dbReference type="ChEBI" id="CHEBI:190135"/>
    </cofactor>
</comment>
<dbReference type="FunFam" id="3.50.30.80:FF:000001">
    <property type="entry name" value="Dihydroxy-acid dehydratase"/>
    <property type="match status" value="1"/>
</dbReference>
<feature type="domain" description="Dihydroxy-acid/6-phosphogluconate dehydratase C-terminal" evidence="19">
    <location>
        <begin position="439"/>
        <end position="629"/>
    </location>
</feature>
<comment type="catalytic activity">
    <reaction evidence="11">
        <text>(2R)-2,3-dihydroxy-3-methylbutanoate = 3-methyl-2-oxobutanoate + H2O</text>
        <dbReference type="Rhea" id="RHEA:24809"/>
        <dbReference type="ChEBI" id="CHEBI:11851"/>
        <dbReference type="ChEBI" id="CHEBI:15377"/>
        <dbReference type="ChEBI" id="CHEBI:49072"/>
        <dbReference type="EC" id="4.2.1.9"/>
    </reaction>
    <physiologicalReaction direction="left-to-right" evidence="11">
        <dbReference type="Rhea" id="RHEA:24810"/>
    </physiologicalReaction>
</comment>
<dbReference type="PROSITE" id="PS00887">
    <property type="entry name" value="ILVD_EDD_2"/>
    <property type="match status" value="1"/>
</dbReference>
<dbReference type="EC" id="4.2.1.9" evidence="14"/>
<comment type="similarity">
    <text evidence="2">Belongs to the IlvD/Edd family.</text>
</comment>
<feature type="region of interest" description="Disordered" evidence="17">
    <location>
        <begin position="47"/>
        <end position="78"/>
    </location>
</feature>
<keyword evidence="10" id="KW-0100">Branched-chain amino acid biosynthesis</keyword>
<evidence type="ECO:0000256" key="15">
    <source>
        <dbReference type="ARBA" id="ARBA00034078"/>
    </source>
</evidence>
<dbReference type="PANTHER" id="PTHR21000:SF5">
    <property type="entry name" value="DIHYDROXY-ACID DEHYDRATASE, MITOCHONDRIAL"/>
    <property type="match status" value="1"/>
</dbReference>
<keyword evidence="7" id="KW-0408">Iron</keyword>
<dbReference type="GO" id="GO:0009082">
    <property type="term" value="P:branched-chain amino acid biosynthetic process"/>
    <property type="evidence" value="ECO:0007669"/>
    <property type="project" value="UniProtKB-KW"/>
</dbReference>
<dbReference type="GO" id="GO:0004160">
    <property type="term" value="F:dihydroxy-acid dehydratase activity"/>
    <property type="evidence" value="ECO:0007669"/>
    <property type="project" value="UniProtKB-EC"/>
</dbReference>
<dbReference type="Pfam" id="PF24877">
    <property type="entry name" value="ILV_EDD_C"/>
    <property type="match status" value="1"/>
</dbReference>
<dbReference type="InterPro" id="IPR056740">
    <property type="entry name" value="ILV_EDD_C"/>
</dbReference>